<feature type="region of interest" description="Disordered" evidence="2">
    <location>
        <begin position="284"/>
        <end position="309"/>
    </location>
</feature>
<feature type="region of interest" description="Disordered" evidence="2">
    <location>
        <begin position="1"/>
        <end position="114"/>
    </location>
</feature>
<accession>A0A9P8VDQ6</accession>
<evidence type="ECO:0000313" key="4">
    <source>
        <dbReference type="Proteomes" id="UP000770015"/>
    </source>
</evidence>
<evidence type="ECO:0000256" key="2">
    <source>
        <dbReference type="SAM" id="MobiDB-lite"/>
    </source>
</evidence>
<dbReference type="Proteomes" id="UP000770015">
    <property type="component" value="Unassembled WGS sequence"/>
</dbReference>
<feature type="compositionally biased region" description="Polar residues" evidence="2">
    <location>
        <begin position="605"/>
        <end position="625"/>
    </location>
</feature>
<protein>
    <submittedName>
        <fullName evidence="3">Uncharacterized protein</fullName>
    </submittedName>
</protein>
<dbReference type="AlphaFoldDB" id="A0A9P8VDQ6"/>
<name>A0A9P8VDQ6_9PEZI</name>
<proteinExistence type="predicted"/>
<feature type="region of interest" description="Disordered" evidence="2">
    <location>
        <begin position="126"/>
        <end position="245"/>
    </location>
</feature>
<feature type="compositionally biased region" description="Polar residues" evidence="2">
    <location>
        <begin position="284"/>
        <end position="299"/>
    </location>
</feature>
<feature type="compositionally biased region" description="Polar residues" evidence="2">
    <location>
        <begin position="166"/>
        <end position="175"/>
    </location>
</feature>
<comment type="caution">
    <text evidence="3">The sequence shown here is derived from an EMBL/GenBank/DDBJ whole genome shotgun (WGS) entry which is preliminary data.</text>
</comment>
<feature type="compositionally biased region" description="Basic and acidic residues" evidence="2">
    <location>
        <begin position="455"/>
        <end position="477"/>
    </location>
</feature>
<keyword evidence="1" id="KW-0175">Coiled coil</keyword>
<feature type="compositionally biased region" description="Polar residues" evidence="2">
    <location>
        <begin position="86"/>
        <end position="111"/>
    </location>
</feature>
<dbReference type="EMBL" id="JAGSXJ010000009">
    <property type="protein sequence ID" value="KAH6688609.1"/>
    <property type="molecule type" value="Genomic_DNA"/>
</dbReference>
<feature type="compositionally biased region" description="Polar residues" evidence="2">
    <location>
        <begin position="183"/>
        <end position="196"/>
    </location>
</feature>
<sequence length="1065" mass="118137">MEPPNGQDDGAGVSASYHDLPDRRQFHALSDIAEVPSESGGPRKRNSDEQDFHSRFPTGVPRYNTELESSGFYSGSPQRRRRRSSAGTQSNAESHSIAESQSLPSRSQSLYPSLYADDETDDFWMSDSTASEMKPESAFTKLLRERAASDSQSGPGLHNRNRPDQDISSVRNATLSRPVRLNQGRQAQSNNSTMYSVENVDPSGDIFASYREERDQRERTQSQTQTPAPPVSILDQGSRSLSRDSVYRRVGGRMTPVRPRATIQAPLDPQQLPQLVRNLRISGTPQSLPVTSESATAKKSANGRPISAKNDPLDFGVQYQSYEKALAPCKYFANSDPLRYKEQYGATDDLNDESYGEGSSAQLPDAPRPSMETAVYRPSTPADQMYRTVPSERTERSSSFSPHGETATHDGSESFDFDDIIEDRHPRRINGPGSYDSNYPFEDEESLNAPANDEASAHETGHEDSSWISRDIGRELGEGLYPPGNYHGLSDPFTSPDGVDRTPRGLVAESAPSQDGGDELEYEEYSATGELLRHYESDVEATAVIRGGAESWATTEAGSESETKEPRKDKGKGRALNTNDDDEGAAGPSGAGDRQWAEGSAFAGPSNQRSGAQVPGCTSSQPGNKNWRMTATALQAYTAMRGSVAEVGHPLGAWMGEQAKEYLEGGGRGTADQKRLYEFATEIGEAQMERPLVMQEDRIGAVNIPRPRYDHLSLPVDHDHPPLAAAGREPGLSFAEQYDISDEEGDPESGRISPCTFRLLAEGCQRWDAGEEEARVELPANLRRTRPETPEDPYAGRNVPNRLMPRGQLQRDEETGGWMSPAYSVESNPSLLYTAAPHIVDNRMPRWENGMYDRMDPEGARTLHNLEVRGPPSYVPTHDTAPTADFEQQDFTAHEVIAAVISPQSRIVHGHHPQMAQAAMANSYQFVGFTSQQEAAFAVQNNVTRENLAKMETELRNVRLCVDHILLDRREQEEEQEEAQRRLARKNRRIMRKMSRHLRDLRWQMEVSQERLNQEAREAERLQYELQVAHAQLQAEADRAGLPNVEAVKAAAGEEFLQLLGQLLD</sequence>
<gene>
    <name evidence="3" type="ORF">F5X68DRAFT_255596</name>
</gene>
<feature type="compositionally biased region" description="Basic and acidic residues" evidence="2">
    <location>
        <begin position="210"/>
        <end position="220"/>
    </location>
</feature>
<feature type="region of interest" description="Disordered" evidence="2">
    <location>
        <begin position="550"/>
        <end position="625"/>
    </location>
</feature>
<dbReference type="OrthoDB" id="4587086at2759"/>
<keyword evidence="4" id="KW-1185">Reference proteome</keyword>
<organism evidence="3 4">
    <name type="scientific">Plectosphaerella plurivora</name>
    <dbReference type="NCBI Taxonomy" id="936078"/>
    <lineage>
        <taxon>Eukaryota</taxon>
        <taxon>Fungi</taxon>
        <taxon>Dikarya</taxon>
        <taxon>Ascomycota</taxon>
        <taxon>Pezizomycotina</taxon>
        <taxon>Sordariomycetes</taxon>
        <taxon>Hypocreomycetidae</taxon>
        <taxon>Glomerellales</taxon>
        <taxon>Plectosphaerellaceae</taxon>
        <taxon>Plectosphaerella</taxon>
    </lineage>
</organism>
<feature type="coiled-coil region" evidence="1">
    <location>
        <begin position="962"/>
        <end position="1032"/>
    </location>
</feature>
<reference evidence="3" key="1">
    <citation type="journal article" date="2021" name="Nat. Commun.">
        <title>Genetic determinants of endophytism in the Arabidopsis root mycobiome.</title>
        <authorList>
            <person name="Mesny F."/>
            <person name="Miyauchi S."/>
            <person name="Thiergart T."/>
            <person name="Pickel B."/>
            <person name="Atanasova L."/>
            <person name="Karlsson M."/>
            <person name="Huettel B."/>
            <person name="Barry K.W."/>
            <person name="Haridas S."/>
            <person name="Chen C."/>
            <person name="Bauer D."/>
            <person name="Andreopoulos W."/>
            <person name="Pangilinan J."/>
            <person name="LaButti K."/>
            <person name="Riley R."/>
            <person name="Lipzen A."/>
            <person name="Clum A."/>
            <person name="Drula E."/>
            <person name="Henrissat B."/>
            <person name="Kohler A."/>
            <person name="Grigoriev I.V."/>
            <person name="Martin F.M."/>
            <person name="Hacquard S."/>
        </authorList>
    </citation>
    <scope>NUCLEOTIDE SEQUENCE</scope>
    <source>
        <strain evidence="3">MPI-SDFR-AT-0117</strain>
    </source>
</reference>
<evidence type="ECO:0000313" key="3">
    <source>
        <dbReference type="EMBL" id="KAH6688609.1"/>
    </source>
</evidence>
<evidence type="ECO:0000256" key="1">
    <source>
        <dbReference type="SAM" id="Coils"/>
    </source>
</evidence>
<feature type="region of interest" description="Disordered" evidence="2">
    <location>
        <begin position="348"/>
        <end position="520"/>
    </location>
</feature>
<feature type="compositionally biased region" description="Polar residues" evidence="2">
    <location>
        <begin position="66"/>
        <end position="77"/>
    </location>
</feature>
<feature type="compositionally biased region" description="Basic and acidic residues" evidence="2">
    <location>
        <begin position="45"/>
        <end position="54"/>
    </location>
</feature>